<evidence type="ECO:0000256" key="2">
    <source>
        <dbReference type="ARBA" id="ARBA00022676"/>
    </source>
</evidence>
<evidence type="ECO:0000256" key="1">
    <source>
        <dbReference type="ARBA" id="ARBA00004141"/>
    </source>
</evidence>
<comment type="subcellular location">
    <subcellularLocation>
        <location evidence="1">Membrane</location>
        <topology evidence="1">Multi-pass membrane protein</topology>
    </subcellularLocation>
</comment>
<dbReference type="SUPFAM" id="SSF53448">
    <property type="entry name" value="Nucleotide-diphospho-sugar transferases"/>
    <property type="match status" value="1"/>
</dbReference>
<comment type="caution">
    <text evidence="10">The sequence shown here is derived from an EMBL/GenBank/DDBJ whole genome shotgun (WGS) entry which is preliminary data.</text>
</comment>
<sequence length="330" mass="37346">MNKPVLTIVVPCYNEEDVFMETSTQLSHVLEMLIADSLISRESKLLFVDDGSKDRTWELIESESGHNSFVKGLKLAKNVGHQNALMAGLETAAKKSDCVISIDADLQDDISVIQAFLEKYWEGYDIVYGVRESRKTDTFFKRTTAVGFYRFMERIGIKLVPNHADFRLMSKRALEELFKFKETNLFLRGLVPLVGFSSAKVYYDRKERFAGESKYPLKKMLAFAFDGISSFSVAPIRFVTFIGFLAMFISILAGVYALIQDLLGHTVSGWTSLVISIWFVGGLQLLGLGIIGEYIGKIYFEVKKRPRYAIERDSFSVSQTNQQIKEAIGH</sequence>
<dbReference type="Gene3D" id="3.90.550.10">
    <property type="entry name" value="Spore Coat Polysaccharide Biosynthesis Protein SpsA, Chain A"/>
    <property type="match status" value="1"/>
</dbReference>
<evidence type="ECO:0000256" key="6">
    <source>
        <dbReference type="ARBA" id="ARBA00023136"/>
    </source>
</evidence>
<dbReference type="EMBL" id="SMYO01000003">
    <property type="protein sequence ID" value="TDK63198.1"/>
    <property type="molecule type" value="Genomic_DNA"/>
</dbReference>
<gene>
    <name evidence="10" type="ORF">E2K98_07030</name>
    <name evidence="9" type="ORF">RCG21_13550</name>
</gene>
<evidence type="ECO:0000313" key="11">
    <source>
        <dbReference type="Proteomes" id="UP000295132"/>
    </source>
</evidence>
<feature type="domain" description="Glycosyltransferase 2-like" evidence="8">
    <location>
        <begin position="7"/>
        <end position="178"/>
    </location>
</feature>
<dbReference type="GO" id="GO:0016757">
    <property type="term" value="F:glycosyltransferase activity"/>
    <property type="evidence" value="ECO:0007669"/>
    <property type="project" value="UniProtKB-KW"/>
</dbReference>
<evidence type="ECO:0000256" key="3">
    <source>
        <dbReference type="ARBA" id="ARBA00022679"/>
    </source>
</evidence>
<feature type="transmembrane region" description="Helical" evidence="7">
    <location>
        <begin position="271"/>
        <end position="295"/>
    </location>
</feature>
<keyword evidence="6 7" id="KW-0472">Membrane</keyword>
<keyword evidence="12" id="KW-1185">Reference proteome</keyword>
<protein>
    <submittedName>
        <fullName evidence="9 10">Glycosyltransferase</fullName>
        <ecNumber evidence="9">2.4.-.-</ecNumber>
    </submittedName>
</protein>
<dbReference type="Proteomes" id="UP000295132">
    <property type="component" value="Unassembled WGS sequence"/>
</dbReference>
<keyword evidence="5 7" id="KW-1133">Transmembrane helix</keyword>
<dbReference type="GO" id="GO:0005886">
    <property type="term" value="C:plasma membrane"/>
    <property type="evidence" value="ECO:0007669"/>
    <property type="project" value="TreeGrafter"/>
</dbReference>
<evidence type="ECO:0000313" key="9">
    <source>
        <dbReference type="EMBL" id="MDQ6597371.1"/>
    </source>
</evidence>
<keyword evidence="4 7" id="KW-0812">Transmembrane</keyword>
<evidence type="ECO:0000256" key="4">
    <source>
        <dbReference type="ARBA" id="ARBA00022692"/>
    </source>
</evidence>
<keyword evidence="3 10" id="KW-0808">Transferase</keyword>
<dbReference type="EMBL" id="JAVGVR010000001">
    <property type="protein sequence ID" value="MDQ6597371.1"/>
    <property type="molecule type" value="Genomic_DNA"/>
</dbReference>
<dbReference type="PANTHER" id="PTHR48090:SF1">
    <property type="entry name" value="PROPHAGE BACTOPRENOL GLUCOSYL TRANSFERASE HOMOLOG"/>
    <property type="match status" value="1"/>
</dbReference>
<dbReference type="EC" id="2.4.-.-" evidence="9"/>
<dbReference type="Proteomes" id="UP001178888">
    <property type="component" value="Unassembled WGS sequence"/>
</dbReference>
<dbReference type="InterPro" id="IPR001173">
    <property type="entry name" value="Glyco_trans_2-like"/>
</dbReference>
<evidence type="ECO:0000256" key="5">
    <source>
        <dbReference type="ARBA" id="ARBA00022989"/>
    </source>
</evidence>
<feature type="transmembrane region" description="Helical" evidence="7">
    <location>
        <begin position="238"/>
        <end position="259"/>
    </location>
</feature>
<evidence type="ECO:0000259" key="8">
    <source>
        <dbReference type="Pfam" id="PF00535"/>
    </source>
</evidence>
<dbReference type="AlphaFoldDB" id="A0A4R5VVG6"/>
<evidence type="ECO:0000313" key="12">
    <source>
        <dbReference type="Proteomes" id="UP001178888"/>
    </source>
</evidence>
<dbReference type="RefSeq" id="WP_133333540.1">
    <property type="nucleotide sequence ID" value="NZ_JAVGVR010000001.1"/>
</dbReference>
<reference evidence="10 11" key="1">
    <citation type="submission" date="2019-03" db="EMBL/GenBank/DDBJ databases">
        <title>Bacillus niacini sp. nov. a Nicotinate-Metabolizing Mesophile Isolated from Soil.</title>
        <authorList>
            <person name="Zhang G."/>
        </authorList>
    </citation>
    <scope>NUCLEOTIDE SEQUENCE [LARGE SCALE GENOMIC DNA]</scope>
    <source>
        <strain evidence="10 11">WN066</strain>
    </source>
</reference>
<name>A0A4R5VVG6_9BACI</name>
<accession>A0A4R5VVG6</accession>
<dbReference type="CDD" id="cd04187">
    <property type="entry name" value="DPM1_like_bac"/>
    <property type="match status" value="1"/>
</dbReference>
<dbReference type="InterPro" id="IPR029044">
    <property type="entry name" value="Nucleotide-diphossugar_trans"/>
</dbReference>
<evidence type="ECO:0000313" key="10">
    <source>
        <dbReference type="EMBL" id="TDK63198.1"/>
    </source>
</evidence>
<dbReference type="Pfam" id="PF00535">
    <property type="entry name" value="Glycos_transf_2"/>
    <property type="match status" value="1"/>
</dbReference>
<organism evidence="10 11">
    <name type="scientific">Bacillus salipaludis</name>
    <dbReference type="NCBI Taxonomy" id="2547811"/>
    <lineage>
        <taxon>Bacteria</taxon>
        <taxon>Bacillati</taxon>
        <taxon>Bacillota</taxon>
        <taxon>Bacilli</taxon>
        <taxon>Bacillales</taxon>
        <taxon>Bacillaceae</taxon>
        <taxon>Bacillus</taxon>
    </lineage>
</organism>
<proteinExistence type="predicted"/>
<evidence type="ECO:0000256" key="7">
    <source>
        <dbReference type="SAM" id="Phobius"/>
    </source>
</evidence>
<dbReference type="InterPro" id="IPR050256">
    <property type="entry name" value="Glycosyltransferase_2"/>
</dbReference>
<reference evidence="9" key="2">
    <citation type="submission" date="2023-08" db="EMBL/GenBank/DDBJ databases">
        <title>Nitrogen cycling bacteria in agricultural field soils.</title>
        <authorList>
            <person name="Jang J."/>
        </authorList>
    </citation>
    <scope>NUCLEOTIDE SEQUENCE</scope>
    <source>
        <strain evidence="9">PS3-36</strain>
    </source>
</reference>
<keyword evidence="2 9" id="KW-0328">Glycosyltransferase</keyword>
<dbReference type="PANTHER" id="PTHR48090">
    <property type="entry name" value="UNDECAPRENYL-PHOSPHATE 4-DEOXY-4-FORMAMIDO-L-ARABINOSE TRANSFERASE-RELATED"/>
    <property type="match status" value="1"/>
</dbReference>